<proteinExistence type="predicted"/>
<gene>
    <name evidence="1" type="ORF">J8A68_005741</name>
</gene>
<protein>
    <submittedName>
        <fullName evidence="1">Uncharacterized protein</fullName>
    </submittedName>
</protein>
<dbReference type="GeneID" id="73472541"/>
<reference evidence="1 2" key="1">
    <citation type="journal article" date="2021" name="DNA Res.">
        <title>Genome analysis of Candida subhashii reveals its hybrid nature and dual mitochondrial genome conformations.</title>
        <authorList>
            <person name="Mixao V."/>
            <person name="Hegedusova E."/>
            <person name="Saus E."/>
            <person name="Pryszcz L.P."/>
            <person name="Cillingova A."/>
            <person name="Nosek J."/>
            <person name="Gabaldon T."/>
        </authorList>
    </citation>
    <scope>NUCLEOTIDE SEQUENCE [LARGE SCALE GENOMIC DNA]</scope>
    <source>
        <strain evidence="1 2">CBS 10753</strain>
    </source>
</reference>
<dbReference type="AlphaFoldDB" id="A0A8J5Q263"/>
<dbReference type="Proteomes" id="UP000694255">
    <property type="component" value="Unassembled WGS sequence"/>
</dbReference>
<name>A0A8J5Q263_9ASCO</name>
<evidence type="ECO:0000313" key="1">
    <source>
        <dbReference type="EMBL" id="KAG7660779.1"/>
    </source>
</evidence>
<dbReference type="RefSeq" id="XP_049261012.1">
    <property type="nucleotide sequence ID" value="XM_049409840.1"/>
</dbReference>
<sequence length="413" mass="49140">MLFNPKIDGDLDVHLENWSLVKSTIEHYYLFNMNERLDFELLEKKFEYYNTRWVDYRLKYARIIAEDEGANMIQRNLTEVMGTIWEYKGHEYALLDTFLYNKLATGPILKKLVWDKVISKYTIEAQWECTSSIYSYRVIQLRTIQEINFHKIRRLQIIRFKFDELQYYFTRLEIGLSTGQFEPIPDVHQGDYIDIILRSRNQSTTTRGDNPELPVYDDEESPIQGFEDFSFKDSFYVPYSFLKVRYNFPKPSESKLVWTVSPALVKRDLDLAFETIPKDYVRDPDPIISAVLEWFHPDAIRVYTPKQKFREYVSVILKNSVDGETSESLTSLYEAFDLYDVYSKQDCQTIESRRFVAFMLEDLKLGMVILTKAYMETLNFAKMWKYLRDLNNTDLISRLIVSHVPMDSLYDEL</sequence>
<keyword evidence="2" id="KW-1185">Reference proteome</keyword>
<dbReference type="OrthoDB" id="4022350at2759"/>
<comment type="caution">
    <text evidence="1">The sequence shown here is derived from an EMBL/GenBank/DDBJ whole genome shotgun (WGS) entry which is preliminary data.</text>
</comment>
<accession>A0A8J5Q263</accession>
<dbReference type="EMBL" id="JAGSYN010000274">
    <property type="protein sequence ID" value="KAG7660779.1"/>
    <property type="molecule type" value="Genomic_DNA"/>
</dbReference>
<evidence type="ECO:0000313" key="2">
    <source>
        <dbReference type="Proteomes" id="UP000694255"/>
    </source>
</evidence>
<organism evidence="1 2">
    <name type="scientific">[Candida] subhashii</name>
    <dbReference type="NCBI Taxonomy" id="561895"/>
    <lineage>
        <taxon>Eukaryota</taxon>
        <taxon>Fungi</taxon>
        <taxon>Dikarya</taxon>
        <taxon>Ascomycota</taxon>
        <taxon>Saccharomycotina</taxon>
        <taxon>Pichiomycetes</taxon>
        <taxon>Debaryomycetaceae</taxon>
        <taxon>Spathaspora</taxon>
    </lineage>
</organism>